<feature type="signal peptide" evidence="2">
    <location>
        <begin position="1"/>
        <end position="30"/>
    </location>
</feature>
<evidence type="ECO:0000313" key="5">
    <source>
        <dbReference type="Proteomes" id="UP001259572"/>
    </source>
</evidence>
<keyword evidence="4" id="KW-0378">Hydrolase</keyword>
<keyword evidence="1" id="KW-0472">Membrane</keyword>
<dbReference type="EC" id="3.1.1.103" evidence="4"/>
<keyword evidence="1" id="KW-0812">Transmembrane</keyword>
<feature type="transmembrane region" description="Helical" evidence="1">
    <location>
        <begin position="577"/>
        <end position="596"/>
    </location>
</feature>
<sequence>MKSTVRAMRPPAALLILLMAALLATSPAAARLDPRSLSTWADAELGEAVREGRVSAATMVVVQGGRPVLQRTYGYADASAGLPVGPPRERFIIASVTKTFTATAIALLVQDGRIKSLDDRANVYLKRVQLPGAFGQAITLRHLLTHSAGFEERGFAIGDRSDRTVPVSADYVRAHLPAIVRAPGSRIVYANIDPAILGLVVEDVTGLTMRDFIHRRILTPLGMKDTELVYDAAASARLVRPHFGPRAGAFDINTPFHAPTGSIHTTADDMGRFLLAQLGYFPDVLSPATVASLHRPLARNAPTLDPIGMAFFLSGWNGYKVVGHSGAFSGFGSDLYFVPEQDFGIFYSWAGGPAPGAGSPLEPGKLQASFLNLALGPYRAPPPLAVQPDPTHHVGRYWQERRPQTNFEAIVAANAVVEVARASANRLTINGDGPYYSFAPGSYTIARDGKPGPVYVFGANSLSQRAGAARRVSGLSDPRNQLMFGAAALGLLLTGLLGPLWMRGRAKLLALLIGVLAGGVPLLLFVIPPGLEQDIIAGRYARFLALKLNIVLLIGLAACLGWLTWRGDRRGMAQWHSALLGAAALALLVPFTFFNLL</sequence>
<keyword evidence="5" id="KW-1185">Reference proteome</keyword>
<reference evidence="4 5" key="1">
    <citation type="submission" date="2023-05" db="EMBL/GenBank/DDBJ databases">
        <authorList>
            <person name="Guo Y."/>
        </authorList>
    </citation>
    <scope>NUCLEOTIDE SEQUENCE [LARGE SCALE GENOMIC DNA]</scope>
    <source>
        <strain evidence="4 5">GR2756</strain>
    </source>
</reference>
<dbReference type="Gene3D" id="3.40.710.10">
    <property type="entry name" value="DD-peptidase/beta-lactamase superfamily"/>
    <property type="match status" value="1"/>
</dbReference>
<feature type="transmembrane region" description="Helical" evidence="1">
    <location>
        <begin position="482"/>
        <end position="501"/>
    </location>
</feature>
<feature type="transmembrane region" description="Helical" evidence="1">
    <location>
        <begin position="543"/>
        <end position="565"/>
    </location>
</feature>
<dbReference type="Pfam" id="PF00144">
    <property type="entry name" value="Beta-lactamase"/>
    <property type="match status" value="1"/>
</dbReference>
<dbReference type="InterPro" id="IPR012338">
    <property type="entry name" value="Beta-lactam/transpept-like"/>
</dbReference>
<dbReference type="PANTHER" id="PTHR46825">
    <property type="entry name" value="D-ALANYL-D-ALANINE-CARBOXYPEPTIDASE/ENDOPEPTIDASE AMPH"/>
    <property type="match status" value="1"/>
</dbReference>
<comment type="caution">
    <text evidence="4">The sequence shown here is derived from an EMBL/GenBank/DDBJ whole genome shotgun (WGS) entry which is preliminary data.</text>
</comment>
<dbReference type="InterPro" id="IPR001466">
    <property type="entry name" value="Beta-lactam-related"/>
</dbReference>
<protein>
    <submittedName>
        <fullName evidence="4">Serine hydrolase domain-containing protein</fullName>
        <ecNumber evidence="4">3.1.1.103</ecNumber>
    </submittedName>
</protein>
<evidence type="ECO:0000256" key="2">
    <source>
        <dbReference type="SAM" id="SignalP"/>
    </source>
</evidence>
<dbReference type="RefSeq" id="WP_315727761.1">
    <property type="nucleotide sequence ID" value="NZ_JAVUPU010000009.1"/>
</dbReference>
<evidence type="ECO:0000313" key="4">
    <source>
        <dbReference type="EMBL" id="MDT9600520.1"/>
    </source>
</evidence>
<organism evidence="4 5">
    <name type="scientific">Sphingosinicella rhizophila</name>
    <dbReference type="NCBI Taxonomy" id="3050082"/>
    <lineage>
        <taxon>Bacteria</taxon>
        <taxon>Pseudomonadati</taxon>
        <taxon>Pseudomonadota</taxon>
        <taxon>Alphaproteobacteria</taxon>
        <taxon>Sphingomonadales</taxon>
        <taxon>Sphingosinicellaceae</taxon>
        <taxon>Sphingosinicella</taxon>
    </lineage>
</organism>
<feature type="chain" id="PRO_5047376206" evidence="2">
    <location>
        <begin position="31"/>
        <end position="597"/>
    </location>
</feature>
<dbReference type="Proteomes" id="UP001259572">
    <property type="component" value="Unassembled WGS sequence"/>
</dbReference>
<dbReference type="EMBL" id="JAVUPU010000009">
    <property type="protein sequence ID" value="MDT9600520.1"/>
    <property type="molecule type" value="Genomic_DNA"/>
</dbReference>
<keyword evidence="2" id="KW-0732">Signal</keyword>
<evidence type="ECO:0000259" key="3">
    <source>
        <dbReference type="Pfam" id="PF00144"/>
    </source>
</evidence>
<feature type="domain" description="Beta-lactamase-related" evidence="3">
    <location>
        <begin position="46"/>
        <end position="351"/>
    </location>
</feature>
<keyword evidence="1" id="KW-1133">Transmembrane helix</keyword>
<dbReference type="InterPro" id="IPR050491">
    <property type="entry name" value="AmpC-like"/>
</dbReference>
<accession>A0ABU3QC49</accession>
<dbReference type="GO" id="GO:0016787">
    <property type="term" value="F:hydrolase activity"/>
    <property type="evidence" value="ECO:0007669"/>
    <property type="project" value="UniProtKB-KW"/>
</dbReference>
<feature type="transmembrane region" description="Helical" evidence="1">
    <location>
        <begin position="508"/>
        <end position="531"/>
    </location>
</feature>
<dbReference type="PANTHER" id="PTHR46825:SF9">
    <property type="entry name" value="BETA-LACTAMASE-RELATED DOMAIN-CONTAINING PROTEIN"/>
    <property type="match status" value="1"/>
</dbReference>
<name>A0ABU3QC49_9SPHN</name>
<gene>
    <name evidence="4" type="ORF">RQX22_16285</name>
</gene>
<dbReference type="SUPFAM" id="SSF56601">
    <property type="entry name" value="beta-lactamase/transpeptidase-like"/>
    <property type="match status" value="1"/>
</dbReference>
<proteinExistence type="predicted"/>
<evidence type="ECO:0000256" key="1">
    <source>
        <dbReference type="SAM" id="Phobius"/>
    </source>
</evidence>